<dbReference type="InterPro" id="IPR029753">
    <property type="entry name" value="D-isomer_DH_CS"/>
</dbReference>
<dbReference type="AlphaFoldDB" id="A0A5K7XHF1"/>
<name>A0A5K7XHF1_9BACT</name>
<dbReference type="InterPro" id="IPR050857">
    <property type="entry name" value="D-2-hydroxyacid_DH"/>
</dbReference>
<organism evidence="7 8">
    <name type="scientific">Lacipirellula parvula</name>
    <dbReference type="NCBI Taxonomy" id="2650471"/>
    <lineage>
        <taxon>Bacteria</taxon>
        <taxon>Pseudomonadati</taxon>
        <taxon>Planctomycetota</taxon>
        <taxon>Planctomycetia</taxon>
        <taxon>Pirellulales</taxon>
        <taxon>Lacipirellulaceae</taxon>
        <taxon>Lacipirellula</taxon>
    </lineage>
</organism>
<dbReference type="RefSeq" id="WP_152099427.1">
    <property type="nucleotide sequence ID" value="NZ_AP021861.1"/>
</dbReference>
<dbReference type="Gene3D" id="3.40.50.720">
    <property type="entry name" value="NAD(P)-binding Rossmann-like Domain"/>
    <property type="match status" value="2"/>
</dbReference>
<dbReference type="Pfam" id="PF00389">
    <property type="entry name" value="2-Hacid_dh"/>
    <property type="match status" value="1"/>
</dbReference>
<accession>A0A5K7XHF1</accession>
<keyword evidence="2 4" id="KW-0560">Oxidoreductase</keyword>
<dbReference type="GO" id="GO:0004617">
    <property type="term" value="F:phosphoglycerate dehydrogenase activity"/>
    <property type="evidence" value="ECO:0007669"/>
    <property type="project" value="UniProtKB-EC"/>
</dbReference>
<evidence type="ECO:0000256" key="4">
    <source>
        <dbReference type="RuleBase" id="RU003719"/>
    </source>
</evidence>
<dbReference type="Proteomes" id="UP000326837">
    <property type="component" value="Chromosome"/>
</dbReference>
<feature type="domain" description="D-isomer specific 2-hydroxyacid dehydrogenase catalytic" evidence="5">
    <location>
        <begin position="66"/>
        <end position="343"/>
    </location>
</feature>
<dbReference type="Pfam" id="PF02826">
    <property type="entry name" value="2-Hacid_dh_C"/>
    <property type="match status" value="1"/>
</dbReference>
<dbReference type="GO" id="GO:0051287">
    <property type="term" value="F:NAD binding"/>
    <property type="evidence" value="ECO:0007669"/>
    <property type="project" value="InterPro"/>
</dbReference>
<dbReference type="PROSITE" id="PS00671">
    <property type="entry name" value="D_2_HYDROXYACID_DH_3"/>
    <property type="match status" value="1"/>
</dbReference>
<dbReference type="PANTHER" id="PTHR42789">
    <property type="entry name" value="D-ISOMER SPECIFIC 2-HYDROXYACID DEHYDROGENASE FAMILY PROTEIN (AFU_ORTHOLOGUE AFUA_6G10090)"/>
    <property type="match status" value="1"/>
</dbReference>
<dbReference type="KEGG" id="lpav:PLANPX_3318"/>
<keyword evidence="8" id="KW-1185">Reference proteome</keyword>
<comment type="similarity">
    <text evidence="1 4">Belongs to the D-isomer specific 2-hydroxyacid dehydrogenase family.</text>
</comment>
<reference evidence="8" key="1">
    <citation type="submission" date="2019-10" db="EMBL/GenBank/DDBJ databases">
        <title>Lacipirellula parvula gen. nov., sp. nov., representing a lineage of planctomycetes widespread in freshwater anoxic habitats, and description of the family Lacipirellulaceae.</title>
        <authorList>
            <person name="Dedysh S.N."/>
            <person name="Kulichevskaya I.S."/>
            <person name="Beletsky A.V."/>
            <person name="Rakitin A.L."/>
            <person name="Mardanov A.V."/>
            <person name="Ivanova A.A."/>
            <person name="Saltykova V.X."/>
            <person name="Rijpstra W.I.C."/>
            <person name="Sinninghe Damste J.S."/>
            <person name="Ravin N.V."/>
        </authorList>
    </citation>
    <scope>NUCLEOTIDE SEQUENCE [LARGE SCALE GENOMIC DNA]</scope>
    <source>
        <strain evidence="8">PX69</strain>
    </source>
</reference>
<dbReference type="FunFam" id="3.40.50.720:FF:000203">
    <property type="entry name" value="D-3-phosphoglycerate dehydrogenase (SerA)"/>
    <property type="match status" value="1"/>
</dbReference>
<evidence type="ECO:0000256" key="2">
    <source>
        <dbReference type="ARBA" id="ARBA00023002"/>
    </source>
</evidence>
<keyword evidence="3" id="KW-0520">NAD</keyword>
<protein>
    <submittedName>
        <fullName evidence="7">D-3-phosphoglycerate dehydrogenase</fullName>
        <ecNumber evidence="7">1.1.1.95</ecNumber>
    </submittedName>
</protein>
<proteinExistence type="inferred from homology"/>
<dbReference type="EMBL" id="AP021861">
    <property type="protein sequence ID" value="BBO33706.1"/>
    <property type="molecule type" value="Genomic_DNA"/>
</dbReference>
<evidence type="ECO:0000313" key="8">
    <source>
        <dbReference type="Proteomes" id="UP000326837"/>
    </source>
</evidence>
<evidence type="ECO:0000259" key="5">
    <source>
        <dbReference type="Pfam" id="PF00389"/>
    </source>
</evidence>
<gene>
    <name evidence="7" type="ORF">PLANPX_3318</name>
</gene>
<dbReference type="InterPro" id="IPR036291">
    <property type="entry name" value="NAD(P)-bd_dom_sf"/>
</dbReference>
<dbReference type="InterPro" id="IPR006140">
    <property type="entry name" value="D-isomer_DH_NAD-bd"/>
</dbReference>
<dbReference type="EC" id="1.1.1.95" evidence="7"/>
<evidence type="ECO:0000259" key="6">
    <source>
        <dbReference type="Pfam" id="PF02826"/>
    </source>
</evidence>
<dbReference type="PANTHER" id="PTHR42789:SF1">
    <property type="entry name" value="D-ISOMER SPECIFIC 2-HYDROXYACID DEHYDROGENASE FAMILY PROTEIN (AFU_ORTHOLOGUE AFUA_6G10090)"/>
    <property type="match status" value="1"/>
</dbReference>
<dbReference type="InterPro" id="IPR006139">
    <property type="entry name" value="D-isomer_2_OHA_DH_cat_dom"/>
</dbReference>
<sequence length="369" mass="40567">MHEFRVLYTGDYLDVDGGVTVNSGDIALDLYESAPWISQDFLRDQQEQRGDTEYWSNIYSMAIKPEHVRAANGIVIFRPWVKESAFAQGSDNLVVIGRAGAGCDKISMSACTAADVAVFNAPDTLTHATASSAFLLMLALAKKLPQHQRMVRDGRWDLQPVMMGDDLPGKTLGIVGLGKSGYELLNLVQPFRMHTIAYSPSADPAEAAQYGVTLVDSLEELFAASDFVSLHARLTDDKRGMIKRQHLRAMKPTAYFVNVARGELVDEPELVSLLQEGKIAGAGLDVFEHEPLPVEHPLNALDNVILTPHWLPSTRQAARQTMEVMSQGIIAASQGKIPANVVNRDVLERRGFQEKLARFAANQREALAV</sequence>
<feature type="domain" description="D-isomer specific 2-hydroxyacid dehydrogenase NAD-binding" evidence="6">
    <location>
        <begin position="135"/>
        <end position="309"/>
    </location>
</feature>
<dbReference type="SUPFAM" id="SSF51735">
    <property type="entry name" value="NAD(P)-binding Rossmann-fold domains"/>
    <property type="match status" value="1"/>
</dbReference>
<evidence type="ECO:0000313" key="7">
    <source>
        <dbReference type="EMBL" id="BBO33706.1"/>
    </source>
</evidence>
<evidence type="ECO:0000256" key="3">
    <source>
        <dbReference type="ARBA" id="ARBA00023027"/>
    </source>
</evidence>
<dbReference type="SUPFAM" id="SSF52283">
    <property type="entry name" value="Formate/glycerate dehydrogenase catalytic domain-like"/>
    <property type="match status" value="1"/>
</dbReference>
<evidence type="ECO:0000256" key="1">
    <source>
        <dbReference type="ARBA" id="ARBA00005854"/>
    </source>
</evidence>